<reference evidence="11 12" key="1">
    <citation type="submission" date="2014-11" db="EMBL/GenBank/DDBJ databases">
        <authorList>
            <person name="Zhu J."/>
            <person name="Qi W."/>
            <person name="Song R."/>
        </authorList>
    </citation>
    <scope>NUCLEOTIDE SEQUENCE [LARGE SCALE GENOMIC DNA]</scope>
</reference>
<feature type="short sequence motif" description="Q motif" evidence="5">
    <location>
        <begin position="3"/>
        <end position="31"/>
    </location>
</feature>
<feature type="domain" description="Helicase C-terminal" evidence="9">
    <location>
        <begin position="258"/>
        <end position="412"/>
    </location>
</feature>
<feature type="domain" description="DEAD-box RNA helicase Q" evidence="10">
    <location>
        <begin position="3"/>
        <end position="31"/>
    </location>
</feature>
<dbReference type="PhylomeDB" id="A0A0G4F5C3"/>
<dbReference type="InterPro" id="IPR000629">
    <property type="entry name" value="RNA-helicase_DEAD-box_CS"/>
</dbReference>
<dbReference type="InterPro" id="IPR001650">
    <property type="entry name" value="Helicase_C-like"/>
</dbReference>
<dbReference type="InterPro" id="IPR027417">
    <property type="entry name" value="P-loop_NTPase"/>
</dbReference>
<dbReference type="InterPro" id="IPR050079">
    <property type="entry name" value="DEAD_box_RNA_helicase"/>
</dbReference>
<dbReference type="PROSITE" id="PS51194">
    <property type="entry name" value="HELICASE_CTER"/>
    <property type="match status" value="1"/>
</dbReference>
<dbReference type="InParanoid" id="A0A0G4F5C3"/>
<evidence type="ECO:0000313" key="12">
    <source>
        <dbReference type="Proteomes" id="UP000041254"/>
    </source>
</evidence>
<dbReference type="GO" id="GO:0003724">
    <property type="term" value="F:RNA helicase activity"/>
    <property type="evidence" value="ECO:0007669"/>
    <property type="project" value="InterPro"/>
</dbReference>
<dbReference type="STRING" id="1169540.A0A0G4F5C3"/>
<dbReference type="InterPro" id="IPR011545">
    <property type="entry name" value="DEAD/DEAH_box_helicase_dom"/>
</dbReference>
<evidence type="ECO:0000256" key="6">
    <source>
        <dbReference type="RuleBase" id="RU000492"/>
    </source>
</evidence>
<evidence type="ECO:0000259" key="9">
    <source>
        <dbReference type="PROSITE" id="PS51194"/>
    </source>
</evidence>
<dbReference type="Pfam" id="PF00271">
    <property type="entry name" value="Helicase_C"/>
    <property type="match status" value="1"/>
</dbReference>
<organism evidence="11 12">
    <name type="scientific">Vitrella brassicaformis (strain CCMP3155)</name>
    <dbReference type="NCBI Taxonomy" id="1169540"/>
    <lineage>
        <taxon>Eukaryota</taxon>
        <taxon>Sar</taxon>
        <taxon>Alveolata</taxon>
        <taxon>Colpodellida</taxon>
        <taxon>Vitrellaceae</taxon>
        <taxon>Vitrella</taxon>
    </lineage>
</organism>
<sequence length="587" mass="64961">MARRFRDFGIAPWLVSACESLNLTTPTPIQQKAIPLILKGNDLIGTAPTGSGKTAAYCLPILHHLSADPYGVYCLVLVPARELAFQIADHFSALGAPMRAVVKVVVGGMDMLTQSTALANRPHVVVATPGRLADHLKNPEGSAKQVFKQLKVLVLDEADRLLAKCFEPDLSVILEAICPRSQGRQTLLFSATVTESIKQMRHLFSEDKMPLVNAHGADGADGEGDDDAAGEVPVKHLQQRYVFLPSTFSVRLAYLRHIVDEQLGAMEREGHPHGQGIVFVATCETCQLLTTTLEHLGVSVTALHSLQNQRRRVASLGKFRSGVSRILISTDVGSRGLDLPKVGFIVNFDLPHLTDAAATYLHRVGRTARAGRQGLAVSFVTERPRDVAAVHAIEAKIGKQLHAHETNEDEVLKGLGKVSKAVNKAQLLLSEVGFDQKVEERKKKRKRGEGQGQTANGDDADKARRFSVKFRSDDIDGGRWQRGRKRWLFFERHGNATRGYGTLQSESGIAKNKVIRFSWKWKEDWKNCIVFKGRHVEGKMWVESNQTGRIFRRMGDWTVTRKGEEEEVVTKGDDLIAKDNDLGFIVR</sequence>
<dbReference type="GO" id="GO:0005829">
    <property type="term" value="C:cytosol"/>
    <property type="evidence" value="ECO:0007669"/>
    <property type="project" value="TreeGrafter"/>
</dbReference>
<dbReference type="GO" id="GO:0016787">
    <property type="term" value="F:hydrolase activity"/>
    <property type="evidence" value="ECO:0007669"/>
    <property type="project" value="UniProtKB-KW"/>
</dbReference>
<dbReference type="SMART" id="SM00490">
    <property type="entry name" value="HELICc"/>
    <property type="match status" value="1"/>
</dbReference>
<dbReference type="SMART" id="SM00487">
    <property type="entry name" value="DEXDc"/>
    <property type="match status" value="1"/>
</dbReference>
<dbReference type="GO" id="GO:0005524">
    <property type="term" value="F:ATP binding"/>
    <property type="evidence" value="ECO:0007669"/>
    <property type="project" value="UniProtKB-KW"/>
</dbReference>
<dbReference type="PANTHER" id="PTHR47959:SF24">
    <property type="entry name" value="ATP-DEPENDENT RNA HELICASE"/>
    <property type="match status" value="1"/>
</dbReference>
<dbReference type="CDD" id="cd18787">
    <property type="entry name" value="SF2_C_DEAD"/>
    <property type="match status" value="1"/>
</dbReference>
<keyword evidence="12" id="KW-1185">Reference proteome</keyword>
<dbReference type="InterPro" id="IPR014001">
    <property type="entry name" value="Helicase_ATP-bd"/>
</dbReference>
<evidence type="ECO:0000256" key="1">
    <source>
        <dbReference type="ARBA" id="ARBA00022741"/>
    </source>
</evidence>
<feature type="region of interest" description="Disordered" evidence="7">
    <location>
        <begin position="439"/>
        <end position="463"/>
    </location>
</feature>
<dbReference type="PANTHER" id="PTHR47959">
    <property type="entry name" value="ATP-DEPENDENT RNA HELICASE RHLE-RELATED"/>
    <property type="match status" value="1"/>
</dbReference>
<dbReference type="FunCoup" id="A0A0G4F5C3">
    <property type="interactions" value="5"/>
</dbReference>
<evidence type="ECO:0008006" key="13">
    <source>
        <dbReference type="Google" id="ProtNLM"/>
    </source>
</evidence>
<accession>A0A0G4F5C3</accession>
<dbReference type="Gene3D" id="3.40.50.300">
    <property type="entry name" value="P-loop containing nucleotide triphosphate hydrolases"/>
    <property type="match status" value="2"/>
</dbReference>
<dbReference type="Proteomes" id="UP000041254">
    <property type="component" value="Unassembled WGS sequence"/>
</dbReference>
<dbReference type="InterPro" id="IPR014014">
    <property type="entry name" value="RNA_helicase_DEAD_Q_motif"/>
</dbReference>
<name>A0A0G4F5C3_VITBC</name>
<keyword evidence="1 6" id="KW-0547">Nucleotide-binding</keyword>
<evidence type="ECO:0000256" key="7">
    <source>
        <dbReference type="SAM" id="MobiDB-lite"/>
    </source>
</evidence>
<evidence type="ECO:0000256" key="2">
    <source>
        <dbReference type="ARBA" id="ARBA00022801"/>
    </source>
</evidence>
<dbReference type="Pfam" id="PF00270">
    <property type="entry name" value="DEAD"/>
    <property type="match status" value="1"/>
</dbReference>
<proteinExistence type="inferred from homology"/>
<keyword evidence="4 6" id="KW-0067">ATP-binding</keyword>
<dbReference type="OrthoDB" id="10261904at2759"/>
<dbReference type="EMBL" id="CDMY01000376">
    <property type="protein sequence ID" value="CEM07529.1"/>
    <property type="molecule type" value="Genomic_DNA"/>
</dbReference>
<dbReference type="PROSITE" id="PS00039">
    <property type="entry name" value="DEAD_ATP_HELICASE"/>
    <property type="match status" value="1"/>
</dbReference>
<evidence type="ECO:0000259" key="10">
    <source>
        <dbReference type="PROSITE" id="PS51195"/>
    </source>
</evidence>
<evidence type="ECO:0000259" key="8">
    <source>
        <dbReference type="PROSITE" id="PS51192"/>
    </source>
</evidence>
<gene>
    <name evidence="11" type="ORF">Vbra_14458</name>
</gene>
<evidence type="ECO:0000313" key="11">
    <source>
        <dbReference type="EMBL" id="CEM07529.1"/>
    </source>
</evidence>
<evidence type="ECO:0000256" key="4">
    <source>
        <dbReference type="ARBA" id="ARBA00022840"/>
    </source>
</evidence>
<dbReference type="GO" id="GO:0003676">
    <property type="term" value="F:nucleic acid binding"/>
    <property type="evidence" value="ECO:0007669"/>
    <property type="project" value="InterPro"/>
</dbReference>
<protein>
    <recommendedName>
        <fullName evidence="13">RNA helicase</fullName>
    </recommendedName>
</protein>
<comment type="similarity">
    <text evidence="6">Belongs to the DEAD box helicase family.</text>
</comment>
<feature type="domain" description="Helicase ATP-binding" evidence="8">
    <location>
        <begin position="34"/>
        <end position="211"/>
    </location>
</feature>
<keyword evidence="2 6" id="KW-0378">Hydrolase</keyword>
<dbReference type="PROSITE" id="PS51257">
    <property type="entry name" value="PROKAR_LIPOPROTEIN"/>
    <property type="match status" value="1"/>
</dbReference>
<dbReference type="PROSITE" id="PS51195">
    <property type="entry name" value="Q_MOTIF"/>
    <property type="match status" value="1"/>
</dbReference>
<dbReference type="PROSITE" id="PS51192">
    <property type="entry name" value="HELICASE_ATP_BIND_1"/>
    <property type="match status" value="1"/>
</dbReference>
<dbReference type="AlphaFoldDB" id="A0A0G4F5C3"/>
<evidence type="ECO:0000256" key="5">
    <source>
        <dbReference type="PROSITE-ProRule" id="PRU00552"/>
    </source>
</evidence>
<dbReference type="VEuPathDB" id="CryptoDB:Vbra_14458"/>
<keyword evidence="3 6" id="KW-0347">Helicase</keyword>
<dbReference type="OMA" id="GMPYPKQ"/>
<evidence type="ECO:0000256" key="3">
    <source>
        <dbReference type="ARBA" id="ARBA00022806"/>
    </source>
</evidence>
<dbReference type="SUPFAM" id="SSF52540">
    <property type="entry name" value="P-loop containing nucleoside triphosphate hydrolases"/>
    <property type="match status" value="2"/>
</dbReference>